<evidence type="ECO:0000259" key="3">
    <source>
        <dbReference type="Pfam" id="PF00775"/>
    </source>
</evidence>
<dbReference type="CDD" id="cd03457">
    <property type="entry name" value="intradiol_dioxygenase_like"/>
    <property type="match status" value="1"/>
</dbReference>
<feature type="compositionally biased region" description="Gly residues" evidence="1">
    <location>
        <begin position="375"/>
        <end position="386"/>
    </location>
</feature>
<organism evidence="4 5">
    <name type="scientific">Ascobolus immersus RN42</name>
    <dbReference type="NCBI Taxonomy" id="1160509"/>
    <lineage>
        <taxon>Eukaryota</taxon>
        <taxon>Fungi</taxon>
        <taxon>Dikarya</taxon>
        <taxon>Ascomycota</taxon>
        <taxon>Pezizomycotina</taxon>
        <taxon>Pezizomycetes</taxon>
        <taxon>Pezizales</taxon>
        <taxon>Ascobolaceae</taxon>
        <taxon>Ascobolus</taxon>
    </lineage>
</organism>
<evidence type="ECO:0000256" key="2">
    <source>
        <dbReference type="SAM" id="SignalP"/>
    </source>
</evidence>
<evidence type="ECO:0000313" key="5">
    <source>
        <dbReference type="Proteomes" id="UP000275078"/>
    </source>
</evidence>
<dbReference type="SUPFAM" id="SSF49482">
    <property type="entry name" value="Aromatic compound dioxygenase"/>
    <property type="match status" value="1"/>
</dbReference>
<protein>
    <submittedName>
        <fullName evidence="4">Aromatic compound dioxygenase</fullName>
    </submittedName>
</protein>
<feature type="compositionally biased region" description="Low complexity" evidence="1">
    <location>
        <begin position="115"/>
        <end position="136"/>
    </location>
</feature>
<dbReference type="InterPro" id="IPR000627">
    <property type="entry name" value="Intradiol_dOase_C"/>
</dbReference>
<feature type="compositionally biased region" description="Basic and acidic residues" evidence="1">
    <location>
        <begin position="85"/>
        <end position="102"/>
    </location>
</feature>
<feature type="compositionally biased region" description="Low complexity" evidence="1">
    <location>
        <begin position="355"/>
        <end position="374"/>
    </location>
</feature>
<proteinExistence type="predicted"/>
<dbReference type="Gene3D" id="2.60.130.10">
    <property type="entry name" value="Aromatic compound dioxygenase"/>
    <property type="match status" value="1"/>
</dbReference>
<dbReference type="STRING" id="1160509.A0A3N4IRF5"/>
<dbReference type="Pfam" id="PF00775">
    <property type="entry name" value="Dioxygenase_C"/>
    <property type="match status" value="1"/>
</dbReference>
<dbReference type="PANTHER" id="PTHR34315">
    <property type="match status" value="1"/>
</dbReference>
<gene>
    <name evidence="4" type="ORF">BJ508DRAFT_98725</name>
</gene>
<dbReference type="InterPro" id="IPR015889">
    <property type="entry name" value="Intradiol_dOase_core"/>
</dbReference>
<sequence length="410" mass="43546">MRTAQFLTALASLALLLPDVTLAHGSNSVETTARNNIHKRNAIRSLEKCSSKLRARDVVTRRQLRRREFVERRNAQRGGPGGPDRPGRPGRPDRPDRPDRPSRPGGPSGPGGPGSSTANPSTTAPTPTSTSKPPSATDIFDNVSCILAPEAVVGPYYVSDMLVREDISEDEPGYELLLDVQVIDINTCEPVPKAMFDFWHCNSTGAYSGYEIEGTAGLTFLRGLQESDDDGIIQVQSVFPGWYQGRATHIHVAAHLGHTITDQGTVVGGKVNHVGQIYFPEELLEKFDVAPIYSTNDITRLKNADDFLFNAALDTNADYTNEAAYSLLGETIADGVLAAITIGIDTNAEYSLDNPGFPGNGTFPGFPGFPPNGTFPGGPGGPNGPGGPRPTSSSTGAPLPTGTEAPAELP</sequence>
<keyword evidence="2" id="KW-0732">Signal</keyword>
<dbReference type="PANTHER" id="PTHR34315:SF1">
    <property type="entry name" value="INTRADIOL RING-CLEAVAGE DIOXYGENASES DOMAIN-CONTAINING PROTEIN-RELATED"/>
    <property type="match status" value="1"/>
</dbReference>
<dbReference type="OrthoDB" id="121380at2759"/>
<dbReference type="GO" id="GO:0008199">
    <property type="term" value="F:ferric iron binding"/>
    <property type="evidence" value="ECO:0007669"/>
    <property type="project" value="InterPro"/>
</dbReference>
<feature type="chain" id="PRO_5018025704" evidence="2">
    <location>
        <begin position="24"/>
        <end position="410"/>
    </location>
</feature>
<feature type="signal peptide" evidence="2">
    <location>
        <begin position="1"/>
        <end position="23"/>
    </location>
</feature>
<feature type="region of interest" description="Disordered" evidence="1">
    <location>
        <begin position="66"/>
        <end position="136"/>
    </location>
</feature>
<dbReference type="GO" id="GO:0016702">
    <property type="term" value="F:oxidoreductase activity, acting on single donors with incorporation of molecular oxygen, incorporation of two atoms of oxygen"/>
    <property type="evidence" value="ECO:0007669"/>
    <property type="project" value="InterPro"/>
</dbReference>
<evidence type="ECO:0000256" key="1">
    <source>
        <dbReference type="SAM" id="MobiDB-lite"/>
    </source>
</evidence>
<reference evidence="4 5" key="1">
    <citation type="journal article" date="2018" name="Nat. Ecol. Evol.">
        <title>Pezizomycetes genomes reveal the molecular basis of ectomycorrhizal truffle lifestyle.</title>
        <authorList>
            <person name="Murat C."/>
            <person name="Payen T."/>
            <person name="Noel B."/>
            <person name="Kuo A."/>
            <person name="Morin E."/>
            <person name="Chen J."/>
            <person name="Kohler A."/>
            <person name="Krizsan K."/>
            <person name="Balestrini R."/>
            <person name="Da Silva C."/>
            <person name="Montanini B."/>
            <person name="Hainaut M."/>
            <person name="Levati E."/>
            <person name="Barry K.W."/>
            <person name="Belfiori B."/>
            <person name="Cichocki N."/>
            <person name="Clum A."/>
            <person name="Dockter R.B."/>
            <person name="Fauchery L."/>
            <person name="Guy J."/>
            <person name="Iotti M."/>
            <person name="Le Tacon F."/>
            <person name="Lindquist E.A."/>
            <person name="Lipzen A."/>
            <person name="Malagnac F."/>
            <person name="Mello A."/>
            <person name="Molinier V."/>
            <person name="Miyauchi S."/>
            <person name="Poulain J."/>
            <person name="Riccioni C."/>
            <person name="Rubini A."/>
            <person name="Sitrit Y."/>
            <person name="Splivallo R."/>
            <person name="Traeger S."/>
            <person name="Wang M."/>
            <person name="Zifcakova L."/>
            <person name="Wipf D."/>
            <person name="Zambonelli A."/>
            <person name="Paolocci F."/>
            <person name="Nowrousian M."/>
            <person name="Ottonello S."/>
            <person name="Baldrian P."/>
            <person name="Spatafora J.W."/>
            <person name="Henrissat B."/>
            <person name="Nagy L.G."/>
            <person name="Aury J.M."/>
            <person name="Wincker P."/>
            <person name="Grigoriev I.V."/>
            <person name="Bonfante P."/>
            <person name="Martin F.M."/>
        </authorList>
    </citation>
    <scope>NUCLEOTIDE SEQUENCE [LARGE SCALE GENOMIC DNA]</scope>
    <source>
        <strain evidence="4 5">RN42</strain>
    </source>
</reference>
<keyword evidence="5" id="KW-1185">Reference proteome</keyword>
<dbReference type="AlphaFoldDB" id="A0A3N4IRF5"/>
<accession>A0A3N4IRF5</accession>
<evidence type="ECO:0000313" key="4">
    <source>
        <dbReference type="EMBL" id="RPA87328.1"/>
    </source>
</evidence>
<name>A0A3N4IRF5_ASCIM</name>
<dbReference type="Proteomes" id="UP000275078">
    <property type="component" value="Unassembled WGS sequence"/>
</dbReference>
<keyword evidence="4" id="KW-0223">Dioxygenase</keyword>
<feature type="domain" description="Intradiol ring-cleavage dioxygenases" evidence="3">
    <location>
        <begin position="162"/>
        <end position="247"/>
    </location>
</feature>
<feature type="region of interest" description="Disordered" evidence="1">
    <location>
        <begin position="355"/>
        <end position="410"/>
    </location>
</feature>
<keyword evidence="4" id="KW-0560">Oxidoreductase</keyword>
<dbReference type="EMBL" id="ML119647">
    <property type="protein sequence ID" value="RPA87328.1"/>
    <property type="molecule type" value="Genomic_DNA"/>
</dbReference>